<sequence length="107" mass="12479">MLTVYQDGAIFYNDETWDKLFASDISVPNEDLVAARAARSQFEMWASRQGLEVEFSKRLVRKEKRDKFWAWIDPSIGGYSEAIDLLLWILNDQQLDELMDDIKQGES</sequence>
<organism evidence="1">
    <name type="scientific">marine sediment metagenome</name>
    <dbReference type="NCBI Taxonomy" id="412755"/>
    <lineage>
        <taxon>unclassified sequences</taxon>
        <taxon>metagenomes</taxon>
        <taxon>ecological metagenomes</taxon>
    </lineage>
</organism>
<dbReference type="EMBL" id="LAZR01000459">
    <property type="protein sequence ID" value="KKN68039.1"/>
    <property type="molecule type" value="Genomic_DNA"/>
</dbReference>
<dbReference type="AlphaFoldDB" id="A0A0F9SLU9"/>
<reference evidence="1" key="1">
    <citation type="journal article" date="2015" name="Nature">
        <title>Complex archaea that bridge the gap between prokaryotes and eukaryotes.</title>
        <authorList>
            <person name="Spang A."/>
            <person name="Saw J.H."/>
            <person name="Jorgensen S.L."/>
            <person name="Zaremba-Niedzwiedzka K."/>
            <person name="Martijn J."/>
            <person name="Lind A.E."/>
            <person name="van Eijk R."/>
            <person name="Schleper C."/>
            <person name="Guy L."/>
            <person name="Ettema T.J."/>
        </authorList>
    </citation>
    <scope>NUCLEOTIDE SEQUENCE</scope>
</reference>
<protein>
    <submittedName>
        <fullName evidence="1">Uncharacterized protein</fullName>
    </submittedName>
</protein>
<gene>
    <name evidence="1" type="ORF">LCGC14_0454930</name>
</gene>
<name>A0A0F9SLU9_9ZZZZ</name>
<proteinExistence type="predicted"/>
<comment type="caution">
    <text evidence="1">The sequence shown here is derived from an EMBL/GenBank/DDBJ whole genome shotgun (WGS) entry which is preliminary data.</text>
</comment>
<accession>A0A0F9SLU9</accession>
<evidence type="ECO:0000313" key="1">
    <source>
        <dbReference type="EMBL" id="KKN68039.1"/>
    </source>
</evidence>